<dbReference type="InterPro" id="IPR052698">
    <property type="entry name" value="MoCofactor_Util/Proc"/>
</dbReference>
<proteinExistence type="predicted"/>
<organism evidence="3">
    <name type="scientific">uncultured bacterium A1Q1_fos_18</name>
    <dbReference type="NCBI Taxonomy" id="1256551"/>
    <lineage>
        <taxon>Bacteria</taxon>
        <taxon>environmental samples</taxon>
    </lineage>
</organism>
<accession>L7VUJ3</accession>
<dbReference type="InterPro" id="IPR003777">
    <property type="entry name" value="XdhC_CoxI"/>
</dbReference>
<protein>
    <submittedName>
        <fullName evidence="3">Xanthine and CO dehydrogenases maturation factor, XdhC/CoxF family</fullName>
    </submittedName>
</protein>
<feature type="domain" description="XdhC Rossmann" evidence="2">
    <location>
        <begin position="110"/>
        <end position="252"/>
    </location>
</feature>
<dbReference type="InterPro" id="IPR027051">
    <property type="entry name" value="XdhC_Rossmann_dom"/>
</dbReference>
<reference evidence="3" key="1">
    <citation type="submission" date="2012-09" db="EMBL/GenBank/DDBJ databases">
        <title>Metagenomic Characterization of a Microbial Community in Wastewater Detects High Levels of Antibiotic Resistance.</title>
        <authorList>
            <person name="Abrams M."/>
            <person name="Caldwell A."/>
            <person name="Vandaei E."/>
            <person name="Lee W."/>
            <person name="Perrott J."/>
            <person name="Khan S.Y."/>
            <person name="Ta J."/>
            <person name="Romero D."/>
            <person name="Nguyen V."/>
            <person name="Pourmand N."/>
            <person name="Ouverney C.C."/>
        </authorList>
    </citation>
    <scope>NUCLEOTIDE SEQUENCE</scope>
</reference>
<feature type="domain" description="XdhC- CoxI" evidence="1">
    <location>
        <begin position="16"/>
        <end position="83"/>
    </location>
</feature>
<dbReference type="AlphaFoldDB" id="L7VUJ3"/>
<dbReference type="Gene3D" id="3.40.50.720">
    <property type="entry name" value="NAD(P)-binding Rossmann-like Domain"/>
    <property type="match status" value="1"/>
</dbReference>
<evidence type="ECO:0000259" key="1">
    <source>
        <dbReference type="Pfam" id="PF02625"/>
    </source>
</evidence>
<name>L7VUJ3_9BACT</name>
<dbReference type="Pfam" id="PF02625">
    <property type="entry name" value="XdhC_CoxI"/>
    <property type="match status" value="1"/>
</dbReference>
<dbReference type="PANTHER" id="PTHR30388:SF6">
    <property type="entry name" value="XANTHINE DEHYDROGENASE SUBUNIT A-RELATED"/>
    <property type="match status" value="1"/>
</dbReference>
<dbReference type="EMBL" id="JX649863">
    <property type="protein sequence ID" value="AGC71144.1"/>
    <property type="molecule type" value="Genomic_DNA"/>
</dbReference>
<dbReference type="PANTHER" id="PTHR30388">
    <property type="entry name" value="ALDEHYDE OXIDOREDUCTASE MOLYBDENUM COFACTOR ASSEMBLY PROTEIN"/>
    <property type="match status" value="1"/>
</dbReference>
<dbReference type="Pfam" id="PF13478">
    <property type="entry name" value="XdhC_C"/>
    <property type="match status" value="1"/>
</dbReference>
<dbReference type="NCBIfam" id="TIGR02964">
    <property type="entry name" value="xanthine_xdhC"/>
    <property type="match status" value="1"/>
</dbReference>
<evidence type="ECO:0000313" key="3">
    <source>
        <dbReference type="EMBL" id="AGC71144.1"/>
    </source>
</evidence>
<sequence>MSRGIEVFEALVQADAQTEPVVLCTVIRTAGSTPRKHTTRMMVRAGGSIVGTIGGGRVERQVVERAEQLLAMGPSAQSERVRYHLTHELAMCCGGEMEILMEPIFPDPIVVVCGGGHVGKALVPLLPALDFTPIVVEDLPELGSPERFPDAKQIVDSFDVRDWKGIRLDEHTYVVVVTREHSTDQAILEQLLPKNLAYVGMIGSQRKVLTFRQRLQNKGFSDEQLARLHAPIGLPIGAETPHEIALSIAAELTQVRSRRRGA</sequence>
<dbReference type="InterPro" id="IPR014308">
    <property type="entry name" value="Xanthine_DH_XdhC"/>
</dbReference>
<evidence type="ECO:0000259" key="2">
    <source>
        <dbReference type="Pfam" id="PF13478"/>
    </source>
</evidence>